<protein>
    <submittedName>
        <fullName evidence="1">Uncharacterized protein</fullName>
    </submittedName>
</protein>
<proteinExistence type="predicted"/>
<name>A0A381S6V2_9ZZZZ</name>
<accession>A0A381S6V2</accession>
<gene>
    <name evidence="1" type="ORF">METZ01_LOCUS49737</name>
</gene>
<reference evidence="1" key="1">
    <citation type="submission" date="2018-05" db="EMBL/GenBank/DDBJ databases">
        <authorList>
            <person name="Lanie J.A."/>
            <person name="Ng W.-L."/>
            <person name="Kazmierczak K.M."/>
            <person name="Andrzejewski T.M."/>
            <person name="Davidsen T.M."/>
            <person name="Wayne K.J."/>
            <person name="Tettelin H."/>
            <person name="Glass J.I."/>
            <person name="Rusch D."/>
            <person name="Podicherti R."/>
            <person name="Tsui H.-C.T."/>
            <person name="Winkler M.E."/>
        </authorList>
    </citation>
    <scope>NUCLEOTIDE SEQUENCE</scope>
</reference>
<sequence>MEDKFRSILIWSNHTWHAFDIVSADVATAMQFNGDKV</sequence>
<dbReference type="EMBL" id="UINC01002457">
    <property type="protein sequence ID" value="SUZ96883.1"/>
    <property type="molecule type" value="Genomic_DNA"/>
</dbReference>
<organism evidence="1">
    <name type="scientific">marine metagenome</name>
    <dbReference type="NCBI Taxonomy" id="408172"/>
    <lineage>
        <taxon>unclassified sequences</taxon>
        <taxon>metagenomes</taxon>
        <taxon>ecological metagenomes</taxon>
    </lineage>
</organism>
<dbReference type="AlphaFoldDB" id="A0A381S6V2"/>
<evidence type="ECO:0000313" key="1">
    <source>
        <dbReference type="EMBL" id="SUZ96883.1"/>
    </source>
</evidence>